<evidence type="ECO:0000256" key="1">
    <source>
        <dbReference type="SAM" id="Phobius"/>
    </source>
</evidence>
<keyword evidence="1" id="KW-0472">Membrane</keyword>
<sequence>MREFFLLPAVLVAGLAVGTLLLFIMLFVIFPTIIIFGVVLLIGERQGWARMGGLYRDDDEPWFG</sequence>
<evidence type="ECO:0000313" key="2">
    <source>
        <dbReference type="EMBL" id="OWK27981.1"/>
    </source>
</evidence>
<accession>A0A245ZDZ6</accession>
<comment type="caution">
    <text evidence="2">The sequence shown here is derived from an EMBL/GenBank/DDBJ whole genome shotgun (WGS) entry which is preliminary data.</text>
</comment>
<keyword evidence="1" id="KW-0812">Transmembrane</keyword>
<proteinExistence type="predicted"/>
<dbReference type="Proteomes" id="UP000197783">
    <property type="component" value="Unassembled WGS sequence"/>
</dbReference>
<protein>
    <submittedName>
        <fullName evidence="2">Uncharacterized protein</fullName>
    </submittedName>
</protein>
<evidence type="ECO:0000313" key="3">
    <source>
        <dbReference type="Proteomes" id="UP000197783"/>
    </source>
</evidence>
<keyword evidence="1" id="KW-1133">Transmembrane helix</keyword>
<gene>
    <name evidence="2" type="ORF">SPMU_32260</name>
</gene>
<dbReference type="AlphaFoldDB" id="A0A245ZDZ6"/>
<feature type="transmembrane region" description="Helical" evidence="1">
    <location>
        <begin position="12"/>
        <end position="42"/>
    </location>
</feature>
<dbReference type="EMBL" id="NBBJ01000007">
    <property type="protein sequence ID" value="OWK27981.1"/>
    <property type="molecule type" value="Genomic_DNA"/>
</dbReference>
<name>A0A245ZDZ6_9SPHN</name>
<organism evidence="2 3">
    <name type="scientific">Sphingomonas mucosissima</name>
    <dbReference type="NCBI Taxonomy" id="370959"/>
    <lineage>
        <taxon>Bacteria</taxon>
        <taxon>Pseudomonadati</taxon>
        <taxon>Pseudomonadota</taxon>
        <taxon>Alphaproteobacteria</taxon>
        <taxon>Sphingomonadales</taxon>
        <taxon>Sphingomonadaceae</taxon>
        <taxon>Sphingomonas</taxon>
    </lineage>
</organism>
<reference evidence="2 3" key="1">
    <citation type="submission" date="2017-03" db="EMBL/GenBank/DDBJ databases">
        <title>Genome sequence of Sphingomonas mucosissima DSM 17494.</title>
        <authorList>
            <person name="Poehlein A."/>
            <person name="Wuebbeler J.H."/>
            <person name="Steinbuechel A."/>
            <person name="Daniel R."/>
        </authorList>
    </citation>
    <scope>NUCLEOTIDE SEQUENCE [LARGE SCALE GENOMIC DNA]</scope>
    <source>
        <strain evidence="2 3">DSM 17494</strain>
    </source>
</reference>
<dbReference type="RefSeq" id="WP_088335243.1">
    <property type="nucleotide sequence ID" value="NZ_NBBJ01000007.1"/>
</dbReference>
<keyword evidence="3" id="KW-1185">Reference proteome</keyword>